<feature type="region of interest" description="Disordered" evidence="1">
    <location>
        <begin position="226"/>
        <end position="281"/>
    </location>
</feature>
<evidence type="ECO:0000313" key="4">
    <source>
        <dbReference type="Proteomes" id="UP000030653"/>
    </source>
</evidence>
<evidence type="ECO:0000313" key="3">
    <source>
        <dbReference type="EMBL" id="EJT97829.1"/>
    </source>
</evidence>
<accession>M5FRX5</accession>
<dbReference type="Proteomes" id="UP000030653">
    <property type="component" value="Unassembled WGS sequence"/>
</dbReference>
<proteinExistence type="predicted"/>
<organism evidence="3 4">
    <name type="scientific">Dacryopinax primogenitus (strain DJM 731)</name>
    <name type="common">Brown rot fungus</name>
    <dbReference type="NCBI Taxonomy" id="1858805"/>
    <lineage>
        <taxon>Eukaryota</taxon>
        <taxon>Fungi</taxon>
        <taxon>Dikarya</taxon>
        <taxon>Basidiomycota</taxon>
        <taxon>Agaricomycotina</taxon>
        <taxon>Dacrymycetes</taxon>
        <taxon>Dacrymycetales</taxon>
        <taxon>Dacrymycetaceae</taxon>
        <taxon>Dacryopinax</taxon>
    </lineage>
</organism>
<protein>
    <submittedName>
        <fullName evidence="3">Uncharacterized protein</fullName>
    </submittedName>
</protein>
<feature type="compositionally biased region" description="Polar residues" evidence="1">
    <location>
        <begin position="82"/>
        <end position="98"/>
    </location>
</feature>
<reference evidence="3 4" key="1">
    <citation type="journal article" date="2012" name="Science">
        <title>The Paleozoic origin of enzymatic lignin decomposition reconstructed from 31 fungal genomes.</title>
        <authorList>
            <person name="Floudas D."/>
            <person name="Binder M."/>
            <person name="Riley R."/>
            <person name="Barry K."/>
            <person name="Blanchette R.A."/>
            <person name="Henrissat B."/>
            <person name="Martinez A.T."/>
            <person name="Otillar R."/>
            <person name="Spatafora J.W."/>
            <person name="Yadav J.S."/>
            <person name="Aerts A."/>
            <person name="Benoit I."/>
            <person name="Boyd A."/>
            <person name="Carlson A."/>
            <person name="Copeland A."/>
            <person name="Coutinho P.M."/>
            <person name="de Vries R.P."/>
            <person name="Ferreira P."/>
            <person name="Findley K."/>
            <person name="Foster B."/>
            <person name="Gaskell J."/>
            <person name="Glotzer D."/>
            <person name="Gorecki P."/>
            <person name="Heitman J."/>
            <person name="Hesse C."/>
            <person name="Hori C."/>
            <person name="Igarashi K."/>
            <person name="Jurgens J.A."/>
            <person name="Kallen N."/>
            <person name="Kersten P."/>
            <person name="Kohler A."/>
            <person name="Kuees U."/>
            <person name="Kumar T.K.A."/>
            <person name="Kuo A."/>
            <person name="LaButti K."/>
            <person name="Larrondo L.F."/>
            <person name="Lindquist E."/>
            <person name="Ling A."/>
            <person name="Lombard V."/>
            <person name="Lucas S."/>
            <person name="Lundell T."/>
            <person name="Martin R."/>
            <person name="McLaughlin D.J."/>
            <person name="Morgenstern I."/>
            <person name="Morin E."/>
            <person name="Murat C."/>
            <person name="Nagy L.G."/>
            <person name="Nolan M."/>
            <person name="Ohm R.A."/>
            <person name="Patyshakuliyeva A."/>
            <person name="Rokas A."/>
            <person name="Ruiz-Duenas F.J."/>
            <person name="Sabat G."/>
            <person name="Salamov A."/>
            <person name="Samejima M."/>
            <person name="Schmutz J."/>
            <person name="Slot J.C."/>
            <person name="St John F."/>
            <person name="Stenlid J."/>
            <person name="Sun H."/>
            <person name="Sun S."/>
            <person name="Syed K."/>
            <person name="Tsang A."/>
            <person name="Wiebenga A."/>
            <person name="Young D."/>
            <person name="Pisabarro A."/>
            <person name="Eastwood D.C."/>
            <person name="Martin F."/>
            <person name="Cullen D."/>
            <person name="Grigoriev I.V."/>
            <person name="Hibbett D.S."/>
        </authorList>
    </citation>
    <scope>NUCLEOTIDE SEQUENCE [LARGE SCALE GENOMIC DNA]</scope>
    <source>
        <strain evidence="3 4">DJM-731 SS1</strain>
    </source>
</reference>
<dbReference type="EMBL" id="JH795875">
    <property type="protein sequence ID" value="EJT97829.1"/>
    <property type="molecule type" value="Genomic_DNA"/>
</dbReference>
<feature type="compositionally biased region" description="Pro residues" evidence="1">
    <location>
        <begin position="244"/>
        <end position="274"/>
    </location>
</feature>
<keyword evidence="2" id="KW-0732">Signal</keyword>
<evidence type="ECO:0000256" key="1">
    <source>
        <dbReference type="SAM" id="MobiDB-lite"/>
    </source>
</evidence>
<sequence length="308" mass="33802">MRFARAAIILSLSATAVLAAPLTQTPPHKKNNTSATPQQAADKPPVINANARSMAGKQPPPVHIKSGMFEGSIKRMSATKKLGNSHSSAQAQGPATSSKKLDKFEYSTRPQTLTKGKLVATKSFLAIVAGRKTKTSVKPGAKGATVKARKTTMNAGSRSRLIPVQRQARMQPLRQLQKLRKQRAVAVYRHGQQRVQQGVQHGLQHSQNPVQYGQYGQHAAGQYQYGPAQRQHAAAPYQPYQPAQQPPPRYSAGPPPRYSAGPPPLYQPPPPYQPATPYQQGQQFVVRDGEDDDMYWARNYSENLEELD</sequence>
<dbReference type="AlphaFoldDB" id="M5FRX5"/>
<feature type="chain" id="PRO_5004067216" evidence="2">
    <location>
        <begin position="20"/>
        <end position="308"/>
    </location>
</feature>
<evidence type="ECO:0000256" key="2">
    <source>
        <dbReference type="SAM" id="SignalP"/>
    </source>
</evidence>
<gene>
    <name evidence="3" type="ORF">DACRYDRAFT_119051</name>
</gene>
<feature type="signal peptide" evidence="2">
    <location>
        <begin position="1"/>
        <end position="19"/>
    </location>
</feature>
<feature type="compositionally biased region" description="Polar residues" evidence="1">
    <location>
        <begin position="24"/>
        <end position="39"/>
    </location>
</feature>
<name>M5FRX5_DACPD</name>
<dbReference type="GeneID" id="63685775"/>
<dbReference type="RefSeq" id="XP_040624727.1">
    <property type="nucleotide sequence ID" value="XM_040770713.1"/>
</dbReference>
<dbReference type="HOGENOM" id="CLU_903218_0_0_1"/>
<keyword evidence="4" id="KW-1185">Reference proteome</keyword>
<feature type="region of interest" description="Disordered" evidence="1">
    <location>
        <begin position="24"/>
        <end position="43"/>
    </location>
</feature>
<feature type="region of interest" description="Disordered" evidence="1">
    <location>
        <begin position="79"/>
        <end position="98"/>
    </location>
</feature>
<feature type="compositionally biased region" description="Low complexity" evidence="1">
    <location>
        <begin position="226"/>
        <end position="243"/>
    </location>
</feature>